<evidence type="ECO:0000313" key="4">
    <source>
        <dbReference type="EMBL" id="UQX86845.1"/>
    </source>
</evidence>
<protein>
    <submittedName>
        <fullName evidence="4">Methyltransferase domain-containing protein</fullName>
    </submittedName>
</protein>
<feature type="domain" description="Methyltransferase" evidence="3">
    <location>
        <begin position="54"/>
        <end position="150"/>
    </location>
</feature>
<dbReference type="PANTHER" id="PTHR43861">
    <property type="entry name" value="TRANS-ACONITATE 2-METHYLTRANSFERASE-RELATED"/>
    <property type="match status" value="1"/>
</dbReference>
<dbReference type="PANTHER" id="PTHR43861:SF1">
    <property type="entry name" value="TRANS-ACONITATE 2-METHYLTRANSFERASE"/>
    <property type="match status" value="1"/>
</dbReference>
<evidence type="ECO:0000256" key="1">
    <source>
        <dbReference type="ARBA" id="ARBA00022603"/>
    </source>
</evidence>
<dbReference type="EMBL" id="CP097332">
    <property type="protein sequence ID" value="UQX86845.1"/>
    <property type="molecule type" value="Genomic_DNA"/>
</dbReference>
<dbReference type="CDD" id="cd02440">
    <property type="entry name" value="AdoMet_MTases"/>
    <property type="match status" value="1"/>
</dbReference>
<proteinExistence type="predicted"/>
<evidence type="ECO:0000313" key="5">
    <source>
        <dbReference type="Proteomes" id="UP001056336"/>
    </source>
</evidence>
<reference evidence="4" key="2">
    <citation type="submission" date="2022-05" db="EMBL/GenBank/DDBJ databases">
        <authorList>
            <person name="Kim J.-S."/>
            <person name="Lee K."/>
            <person name="Suh M."/>
            <person name="Eom M."/>
            <person name="Kim J.-S."/>
            <person name="Kim D.-S."/>
            <person name="Ko S.-H."/>
            <person name="Shin Y."/>
            <person name="Lee J.-S."/>
        </authorList>
    </citation>
    <scope>NUCLEOTIDE SEQUENCE</scope>
    <source>
        <strain evidence="4">N237</strain>
    </source>
</reference>
<dbReference type="RefSeq" id="WP_249769230.1">
    <property type="nucleotide sequence ID" value="NZ_CP097332.1"/>
</dbReference>
<name>A0ABY4QTG8_9ACTN</name>
<keyword evidence="1 4" id="KW-0489">Methyltransferase</keyword>
<dbReference type="GO" id="GO:0008168">
    <property type="term" value="F:methyltransferase activity"/>
    <property type="evidence" value="ECO:0007669"/>
    <property type="project" value="UniProtKB-KW"/>
</dbReference>
<dbReference type="Pfam" id="PF13649">
    <property type="entry name" value="Methyltransf_25"/>
    <property type="match status" value="1"/>
</dbReference>
<evidence type="ECO:0000256" key="2">
    <source>
        <dbReference type="ARBA" id="ARBA00022679"/>
    </source>
</evidence>
<dbReference type="InterPro" id="IPR041698">
    <property type="entry name" value="Methyltransf_25"/>
</dbReference>
<organism evidence="4 5">
    <name type="scientific">Jatrophihabitans telluris</name>
    <dbReference type="NCBI Taxonomy" id="2038343"/>
    <lineage>
        <taxon>Bacteria</taxon>
        <taxon>Bacillati</taxon>
        <taxon>Actinomycetota</taxon>
        <taxon>Actinomycetes</taxon>
        <taxon>Jatrophihabitantales</taxon>
        <taxon>Jatrophihabitantaceae</taxon>
        <taxon>Jatrophihabitans</taxon>
    </lineage>
</organism>
<sequence length="298" mass="31448">MSESDHSHHGHAEDDAALVHLLDLDGSVLAEYWSSALDWVGEFISSSTGGWQRIVDLGAGSGNGALGLAQRHTDAEIVAIDSSADMLQHLRAKASALGLAERISTLHADLDAGWPVIGPVDLTWASMAMHHLQNPDRLLAEVLGGTTSGGLFAIAEFDQPLRFLAGELSAVGVADTSLSGMEERVLAALGRQHAQDLPHLGSNWSARLTSAGFQVLGERTFAIDLRPPYPAGTAEYARLWLRRLAAGPGTSLENGDRAALAALIEGEGHRAGDGLDELANRGGLNIRGVRTVTVGRRP</sequence>
<keyword evidence="5" id="KW-1185">Reference proteome</keyword>
<evidence type="ECO:0000259" key="3">
    <source>
        <dbReference type="Pfam" id="PF13649"/>
    </source>
</evidence>
<dbReference type="SUPFAM" id="SSF53335">
    <property type="entry name" value="S-adenosyl-L-methionine-dependent methyltransferases"/>
    <property type="match status" value="1"/>
</dbReference>
<keyword evidence="2" id="KW-0808">Transferase</keyword>
<reference evidence="4" key="1">
    <citation type="journal article" date="2018" name="Int. J. Syst. Evol. Microbiol.">
        <title>Jatrophihabitans telluris sp. nov., isolated from sediment soil of lava forest wetlands and the emended description of the genus Jatrophihabitans.</title>
        <authorList>
            <person name="Lee K.C."/>
            <person name="Suh M.K."/>
            <person name="Eom M.K."/>
            <person name="Kim K.K."/>
            <person name="Kim J.S."/>
            <person name="Kim D.S."/>
            <person name="Ko S.H."/>
            <person name="Shin Y.K."/>
            <person name="Lee J.S."/>
        </authorList>
    </citation>
    <scope>NUCLEOTIDE SEQUENCE</scope>
    <source>
        <strain evidence="4">N237</strain>
    </source>
</reference>
<dbReference type="Gene3D" id="3.40.50.150">
    <property type="entry name" value="Vaccinia Virus protein VP39"/>
    <property type="match status" value="1"/>
</dbReference>
<gene>
    <name evidence="4" type="ORF">M6D93_11050</name>
</gene>
<dbReference type="InterPro" id="IPR029063">
    <property type="entry name" value="SAM-dependent_MTases_sf"/>
</dbReference>
<dbReference type="GO" id="GO:0032259">
    <property type="term" value="P:methylation"/>
    <property type="evidence" value="ECO:0007669"/>
    <property type="project" value="UniProtKB-KW"/>
</dbReference>
<accession>A0ABY4QTG8</accession>
<dbReference type="Proteomes" id="UP001056336">
    <property type="component" value="Chromosome"/>
</dbReference>